<keyword evidence="3" id="KW-1185">Reference proteome</keyword>
<name>A0A267MF65_9FIRM</name>
<organism evidence="2 3">
    <name type="scientific">Anaeromicrobium sediminis</name>
    <dbReference type="NCBI Taxonomy" id="1478221"/>
    <lineage>
        <taxon>Bacteria</taxon>
        <taxon>Bacillati</taxon>
        <taxon>Bacillota</taxon>
        <taxon>Clostridia</taxon>
        <taxon>Peptostreptococcales</taxon>
        <taxon>Thermotaleaceae</taxon>
        <taxon>Anaeromicrobium</taxon>
    </lineage>
</organism>
<reference evidence="2 3" key="1">
    <citation type="submission" date="2017-06" db="EMBL/GenBank/DDBJ databases">
        <title>Draft genome sequence of anaerobic fermentative bacterium Anaeromicrobium sediminis DY2726D isolated from West Pacific Ocean sediments.</title>
        <authorList>
            <person name="Zeng X."/>
        </authorList>
    </citation>
    <scope>NUCLEOTIDE SEQUENCE [LARGE SCALE GENOMIC DNA]</scope>
    <source>
        <strain evidence="2 3">DY2726D</strain>
    </source>
</reference>
<proteinExistence type="predicted"/>
<dbReference type="InterPro" id="IPR036249">
    <property type="entry name" value="Thioredoxin-like_sf"/>
</dbReference>
<accession>A0A267MF65</accession>
<feature type="domain" description="Thioredoxin-like fold" evidence="1">
    <location>
        <begin position="2"/>
        <end position="59"/>
    </location>
</feature>
<dbReference type="Pfam" id="PF13192">
    <property type="entry name" value="Thioredoxin_3"/>
    <property type="match status" value="1"/>
</dbReference>
<comment type="caution">
    <text evidence="2">The sequence shown here is derived from an EMBL/GenBank/DDBJ whole genome shotgun (WGS) entry which is preliminary data.</text>
</comment>
<dbReference type="SUPFAM" id="SSF52833">
    <property type="entry name" value="Thioredoxin-like"/>
    <property type="match status" value="1"/>
</dbReference>
<protein>
    <recommendedName>
        <fullName evidence="1">Thioredoxin-like fold domain-containing protein</fullName>
    </recommendedName>
</protein>
<evidence type="ECO:0000313" key="2">
    <source>
        <dbReference type="EMBL" id="PAB58224.1"/>
    </source>
</evidence>
<dbReference type="OrthoDB" id="1955236at2"/>
<gene>
    <name evidence="2" type="ORF">CCE28_16435</name>
</gene>
<dbReference type="Gene3D" id="3.40.30.10">
    <property type="entry name" value="Glutaredoxin"/>
    <property type="match status" value="1"/>
</dbReference>
<dbReference type="AlphaFoldDB" id="A0A267MF65"/>
<dbReference type="InterPro" id="IPR012336">
    <property type="entry name" value="Thioredoxin-like_fold"/>
</dbReference>
<sequence length="63" mass="7001">MIVDEALTKLNLNEEFEMVGDLAQMVEEGVTEVPALKVNGKVMVEGRLPEVDEVMNILKEELA</sequence>
<dbReference type="Proteomes" id="UP000216024">
    <property type="component" value="Unassembled WGS sequence"/>
</dbReference>
<evidence type="ECO:0000259" key="1">
    <source>
        <dbReference type="Pfam" id="PF13192"/>
    </source>
</evidence>
<dbReference type="EMBL" id="NIBG01000018">
    <property type="protein sequence ID" value="PAB58224.1"/>
    <property type="molecule type" value="Genomic_DNA"/>
</dbReference>
<evidence type="ECO:0000313" key="3">
    <source>
        <dbReference type="Proteomes" id="UP000216024"/>
    </source>
</evidence>